<feature type="compositionally biased region" description="Pro residues" evidence="2">
    <location>
        <begin position="205"/>
        <end position="217"/>
    </location>
</feature>
<dbReference type="Gene3D" id="3.40.50.300">
    <property type="entry name" value="P-loop containing nucleotide triphosphate hydrolases"/>
    <property type="match status" value="1"/>
</dbReference>
<feature type="region of interest" description="Disordered" evidence="2">
    <location>
        <begin position="105"/>
        <end position="367"/>
    </location>
</feature>
<dbReference type="SUPFAM" id="SSF52540">
    <property type="entry name" value="P-loop containing nucleoside triphosphate hydrolases"/>
    <property type="match status" value="1"/>
</dbReference>
<name>A0ABZ2M650_9BACT</name>
<gene>
    <name evidence="4" type="primary">tadA</name>
    <name evidence="4" type="ORF">LZC94_08560</name>
</gene>
<reference evidence="4 5" key="1">
    <citation type="submission" date="2021-12" db="EMBL/GenBank/DDBJ databases">
        <title>Discovery of the Pendulisporaceae a myxobacterial family with distinct sporulation behavior and unique specialized metabolism.</title>
        <authorList>
            <person name="Garcia R."/>
            <person name="Popoff A."/>
            <person name="Bader C.D."/>
            <person name="Loehr J."/>
            <person name="Walesch S."/>
            <person name="Walt C."/>
            <person name="Boldt J."/>
            <person name="Bunk B."/>
            <person name="Haeckl F.J.F.P.J."/>
            <person name="Gunesch A.P."/>
            <person name="Birkelbach J."/>
            <person name="Nuebel U."/>
            <person name="Pietschmann T."/>
            <person name="Bach T."/>
            <person name="Mueller R."/>
        </authorList>
    </citation>
    <scope>NUCLEOTIDE SEQUENCE [LARGE SCALE GENOMIC DNA]</scope>
    <source>
        <strain evidence="4 5">MSr11954</strain>
    </source>
</reference>
<accession>A0ABZ2M650</accession>
<evidence type="ECO:0000313" key="5">
    <source>
        <dbReference type="Proteomes" id="UP001370348"/>
    </source>
</evidence>
<dbReference type="Proteomes" id="UP001370348">
    <property type="component" value="Chromosome"/>
</dbReference>
<dbReference type="InterPro" id="IPR000253">
    <property type="entry name" value="FHA_dom"/>
</dbReference>
<dbReference type="InterPro" id="IPR008984">
    <property type="entry name" value="SMAD_FHA_dom_sf"/>
</dbReference>
<comment type="similarity">
    <text evidence="1">Belongs to the GSP E family.</text>
</comment>
<protein>
    <submittedName>
        <fullName evidence="4">Flp pilus assembly complex ATPase component TadA</fullName>
    </submittedName>
</protein>
<dbReference type="Gene3D" id="3.30.450.380">
    <property type="match status" value="1"/>
</dbReference>
<dbReference type="InterPro" id="IPR001482">
    <property type="entry name" value="T2SS/T4SS_dom"/>
</dbReference>
<evidence type="ECO:0000256" key="2">
    <source>
        <dbReference type="SAM" id="MobiDB-lite"/>
    </source>
</evidence>
<dbReference type="CDD" id="cd00060">
    <property type="entry name" value="FHA"/>
    <property type="match status" value="1"/>
</dbReference>
<evidence type="ECO:0000259" key="3">
    <source>
        <dbReference type="PROSITE" id="PS50006"/>
    </source>
</evidence>
<dbReference type="InterPro" id="IPR050921">
    <property type="entry name" value="T4SS_GSP_E_ATPase"/>
</dbReference>
<organism evidence="4 5">
    <name type="scientific">Pendulispora albinea</name>
    <dbReference type="NCBI Taxonomy" id="2741071"/>
    <lineage>
        <taxon>Bacteria</taxon>
        <taxon>Pseudomonadati</taxon>
        <taxon>Myxococcota</taxon>
        <taxon>Myxococcia</taxon>
        <taxon>Myxococcales</taxon>
        <taxon>Sorangiineae</taxon>
        <taxon>Pendulisporaceae</taxon>
        <taxon>Pendulispora</taxon>
    </lineage>
</organism>
<dbReference type="Pfam" id="PF00437">
    <property type="entry name" value="T2SSE"/>
    <property type="match status" value="1"/>
</dbReference>
<sequence>MFSIVISEKGGSERKESFDKNEINVGRVQGNDLMLPKGNVSKHHARLLYRDGRFIVTDLKSTNGTYVNGRKIAQATIVREGDKIYIGDFVLRLITSEEAALVAAANDGAGPPPGAVNNLGGGRPQGMPPLPAETSLPPFGAPPPGLDAGSPNDIGAPPPPGLPPSPAAAPPGLPPPHLGAPPPPGLPGLAPSPFDAMPRENELGGPPPPPPGLPPQGPGLSALAGPTPHAGAVPPASPFGLGSGPAPGGNLPGLAPPAPAAPGSGGGGAVAAQSGGVSTSTSGMARFPAPARLPNTLASGASPVPAQARGSAPGTAPIPSTSGPSLARTPVGGGPAIAPPGQQVPLPRPSGPGSGAPSRLPPRETPAQAAKRLALVTLIDRIADATDLSPLDASIFVDDQVGQALDRTAREQAAAMQGDGEIPDGLNAETLVADAMAELTGFGPIGALIDDDEVSEIHCLRYDHVLAVRAGAFVASDAPLTSDEALRRIIWRLVQKSDEPPRHGESIIERRLSRSASMLALVPPASSGHALVVRKRRRLELTLDDFVRLGGLSRAMATFLENCLQAHANVLVCGANSLAAASFLAALTSASPAGERICVLQEVDEVFVPTAHVVSIALPDVHGRGEEAVRAAARMRPDRIVVTNLAGGVATSTVEAIAEGAEGVLAATVAPSLRQGLSRLAAQVILSRPGTSLEAARELVSETFDIAIEVAPMADGRYRLVRLSELSGADAKGITVRDLFAPAEGGDGSFAATGVVPRVVGEFAHRGVKVDPNLFKRAASRG</sequence>
<dbReference type="EMBL" id="CP089984">
    <property type="protein sequence ID" value="WXB17321.1"/>
    <property type="molecule type" value="Genomic_DNA"/>
</dbReference>
<dbReference type="InterPro" id="IPR027417">
    <property type="entry name" value="P-loop_NTPase"/>
</dbReference>
<feature type="compositionally biased region" description="Gly residues" evidence="2">
    <location>
        <begin position="241"/>
        <end position="251"/>
    </location>
</feature>
<dbReference type="PROSITE" id="PS50006">
    <property type="entry name" value="FHA_DOMAIN"/>
    <property type="match status" value="1"/>
</dbReference>
<dbReference type="SMART" id="SM00240">
    <property type="entry name" value="FHA"/>
    <property type="match status" value="1"/>
</dbReference>
<evidence type="ECO:0000313" key="4">
    <source>
        <dbReference type="EMBL" id="WXB17321.1"/>
    </source>
</evidence>
<evidence type="ECO:0000256" key="1">
    <source>
        <dbReference type="ARBA" id="ARBA00006611"/>
    </source>
</evidence>
<dbReference type="Gene3D" id="2.60.200.20">
    <property type="match status" value="1"/>
</dbReference>
<dbReference type="SUPFAM" id="SSF49879">
    <property type="entry name" value="SMAD/FHA domain"/>
    <property type="match status" value="1"/>
</dbReference>
<dbReference type="RefSeq" id="WP_394826951.1">
    <property type="nucleotide sequence ID" value="NZ_CP089984.1"/>
</dbReference>
<dbReference type="PANTHER" id="PTHR30486">
    <property type="entry name" value="TWITCHING MOTILITY PROTEIN PILT"/>
    <property type="match status" value="1"/>
</dbReference>
<dbReference type="Pfam" id="PF00498">
    <property type="entry name" value="FHA"/>
    <property type="match status" value="1"/>
</dbReference>
<dbReference type="PANTHER" id="PTHR30486:SF6">
    <property type="entry name" value="TYPE IV PILUS RETRACTATION ATPASE PILT"/>
    <property type="match status" value="1"/>
</dbReference>
<feature type="domain" description="FHA" evidence="3">
    <location>
        <begin position="23"/>
        <end position="72"/>
    </location>
</feature>
<proteinExistence type="inferred from homology"/>
<keyword evidence="5" id="KW-1185">Reference proteome</keyword>
<feature type="compositionally biased region" description="Pro residues" evidence="2">
    <location>
        <begin position="156"/>
        <end position="186"/>
    </location>
</feature>